<protein>
    <submittedName>
        <fullName evidence="3">Uncharacterized protein</fullName>
    </submittedName>
</protein>
<name>A0AA38R5N1_9PEZI</name>
<keyword evidence="2" id="KW-0812">Transmembrane</keyword>
<reference evidence="3" key="1">
    <citation type="submission" date="2022-07" db="EMBL/GenBank/DDBJ databases">
        <title>Fungi with potential for degradation of polypropylene.</title>
        <authorList>
            <person name="Gostincar C."/>
        </authorList>
    </citation>
    <scope>NUCLEOTIDE SEQUENCE</scope>
    <source>
        <strain evidence="3">EXF-13308</strain>
    </source>
</reference>
<evidence type="ECO:0000256" key="2">
    <source>
        <dbReference type="SAM" id="Phobius"/>
    </source>
</evidence>
<feature type="transmembrane region" description="Helical" evidence="2">
    <location>
        <begin position="241"/>
        <end position="263"/>
    </location>
</feature>
<feature type="region of interest" description="Disordered" evidence="1">
    <location>
        <begin position="344"/>
        <end position="374"/>
    </location>
</feature>
<dbReference type="PANTHER" id="PTHR42032">
    <property type="entry name" value="YALI0E30679P"/>
    <property type="match status" value="1"/>
</dbReference>
<feature type="compositionally biased region" description="Low complexity" evidence="1">
    <location>
        <begin position="15"/>
        <end position="38"/>
    </location>
</feature>
<keyword evidence="2" id="KW-0472">Membrane</keyword>
<feature type="region of interest" description="Disordered" evidence="1">
    <location>
        <begin position="1"/>
        <end position="42"/>
    </location>
</feature>
<evidence type="ECO:0000256" key="1">
    <source>
        <dbReference type="SAM" id="MobiDB-lite"/>
    </source>
</evidence>
<comment type="caution">
    <text evidence="3">The sequence shown here is derived from an EMBL/GenBank/DDBJ whole genome shotgun (WGS) entry which is preliminary data.</text>
</comment>
<dbReference type="EMBL" id="JANBVO010000043">
    <property type="protein sequence ID" value="KAJ9134419.1"/>
    <property type="molecule type" value="Genomic_DNA"/>
</dbReference>
<gene>
    <name evidence="3" type="ORF">NKR23_g10118</name>
</gene>
<keyword evidence="2" id="KW-1133">Transmembrane helix</keyword>
<feature type="compositionally biased region" description="Low complexity" evidence="1">
    <location>
        <begin position="351"/>
        <end position="365"/>
    </location>
</feature>
<organism evidence="3 4">
    <name type="scientific">Pleurostoma richardsiae</name>
    <dbReference type="NCBI Taxonomy" id="41990"/>
    <lineage>
        <taxon>Eukaryota</taxon>
        <taxon>Fungi</taxon>
        <taxon>Dikarya</taxon>
        <taxon>Ascomycota</taxon>
        <taxon>Pezizomycotina</taxon>
        <taxon>Sordariomycetes</taxon>
        <taxon>Sordariomycetidae</taxon>
        <taxon>Calosphaeriales</taxon>
        <taxon>Pleurostomataceae</taxon>
        <taxon>Pleurostoma</taxon>
    </lineage>
</organism>
<proteinExistence type="predicted"/>
<feature type="region of interest" description="Disordered" evidence="1">
    <location>
        <begin position="478"/>
        <end position="512"/>
    </location>
</feature>
<accession>A0AA38R5N1</accession>
<dbReference type="Proteomes" id="UP001174694">
    <property type="component" value="Unassembled WGS sequence"/>
</dbReference>
<keyword evidence="4" id="KW-1185">Reference proteome</keyword>
<evidence type="ECO:0000313" key="4">
    <source>
        <dbReference type="Proteomes" id="UP001174694"/>
    </source>
</evidence>
<sequence length="512" mass="55574">MSDQKTRVGSPSNDATPSKAAATTSAASSPSLADAAPPGHAFRRAATVDEASQFRRRSLLAGSPISTDQHASFESPLRRRSSNFSDYSIGEARRSLRDSTDDILNPRGSNVESHGDSDWAGSLPLAFALLPAAIGMLFQNGSSVTTDAILLCLAGIFLRYTVTQPWQWYHSAQEVRVREELASELVFDDDSEGDMSPHPPPPSASAEPLKDVPEEDAPEPAHKRRSDRSHLKMRESALRELYVHEVLALISCFVSPAVGAYLLHTIRAQLSRPSEGLVSNFNLTIFLMGAELAPLSHALKLLQARTLHLQRLVNDNPYKAGKPMPTPAQWDEVMMRLAQLESRTAPDDALSGTNGNNGNNGSTGSPSRRTKQDAALVREVRNTIQPELDALNRAVRRYEKKATVLAFQTESRLGALDTRVNDAVSLAAAAAKHSGSHQQWSVMGWIVAIMLLPFQTAAGLITLPFKTLSALLFRRKTAGDKSGGGGRGARNSRTGQAYSSDRDRVPSRLSKR</sequence>
<evidence type="ECO:0000313" key="3">
    <source>
        <dbReference type="EMBL" id="KAJ9134419.1"/>
    </source>
</evidence>
<feature type="transmembrane region" description="Helical" evidence="2">
    <location>
        <begin position="442"/>
        <end position="465"/>
    </location>
</feature>
<dbReference type="AlphaFoldDB" id="A0AA38R5N1"/>
<feature type="region of interest" description="Disordered" evidence="1">
    <location>
        <begin position="189"/>
        <end position="230"/>
    </location>
</feature>
<dbReference type="PANTHER" id="PTHR42032:SF1">
    <property type="entry name" value="YALI0E30679P"/>
    <property type="match status" value="1"/>
</dbReference>